<dbReference type="Proteomes" id="UP000000305">
    <property type="component" value="Unassembled WGS sequence"/>
</dbReference>
<evidence type="ECO:0000256" key="1">
    <source>
        <dbReference type="ARBA" id="ARBA00001971"/>
    </source>
</evidence>
<reference evidence="16 17" key="1">
    <citation type="journal article" date="2011" name="Science">
        <title>The ecoresponsive genome of Daphnia pulex.</title>
        <authorList>
            <person name="Colbourne J.K."/>
            <person name="Pfrender M.E."/>
            <person name="Gilbert D."/>
            <person name="Thomas W.K."/>
            <person name="Tucker A."/>
            <person name="Oakley T.H."/>
            <person name="Tokishita S."/>
            <person name="Aerts A."/>
            <person name="Arnold G.J."/>
            <person name="Basu M.K."/>
            <person name="Bauer D.J."/>
            <person name="Caceres C.E."/>
            <person name="Carmel L."/>
            <person name="Casola C."/>
            <person name="Choi J.H."/>
            <person name="Detter J.C."/>
            <person name="Dong Q."/>
            <person name="Dusheyko S."/>
            <person name="Eads B.D."/>
            <person name="Frohlich T."/>
            <person name="Geiler-Samerotte K.A."/>
            <person name="Gerlach D."/>
            <person name="Hatcher P."/>
            <person name="Jogdeo S."/>
            <person name="Krijgsveld J."/>
            <person name="Kriventseva E.V."/>
            <person name="Kultz D."/>
            <person name="Laforsch C."/>
            <person name="Lindquist E."/>
            <person name="Lopez J."/>
            <person name="Manak J.R."/>
            <person name="Muller J."/>
            <person name="Pangilinan J."/>
            <person name="Patwardhan R.P."/>
            <person name="Pitluck S."/>
            <person name="Pritham E.J."/>
            <person name="Rechtsteiner A."/>
            <person name="Rho M."/>
            <person name="Rogozin I.B."/>
            <person name="Sakarya O."/>
            <person name="Salamov A."/>
            <person name="Schaack S."/>
            <person name="Shapiro H."/>
            <person name="Shiga Y."/>
            <person name="Skalitzky C."/>
            <person name="Smith Z."/>
            <person name="Souvorov A."/>
            <person name="Sung W."/>
            <person name="Tang Z."/>
            <person name="Tsuchiya D."/>
            <person name="Tu H."/>
            <person name="Vos H."/>
            <person name="Wang M."/>
            <person name="Wolf Y.I."/>
            <person name="Yamagata H."/>
            <person name="Yamada T."/>
            <person name="Ye Y."/>
            <person name="Shaw J.R."/>
            <person name="Andrews J."/>
            <person name="Crease T.J."/>
            <person name="Tang H."/>
            <person name="Lucas S.M."/>
            <person name="Robertson H.M."/>
            <person name="Bork P."/>
            <person name="Koonin E.V."/>
            <person name="Zdobnov E.M."/>
            <person name="Grigoriev I.V."/>
            <person name="Lynch M."/>
            <person name="Boore J.L."/>
        </authorList>
    </citation>
    <scope>NUCLEOTIDE SEQUENCE [LARGE SCALE GENOMIC DNA]</scope>
</reference>
<dbReference type="CDD" id="cd20628">
    <property type="entry name" value="CYP4"/>
    <property type="match status" value="1"/>
</dbReference>
<comment type="subcellular location">
    <subcellularLocation>
        <location evidence="2">Endoplasmic reticulum membrane</location>
    </subcellularLocation>
    <subcellularLocation>
        <location evidence="3">Secreted</location>
    </subcellularLocation>
</comment>
<keyword evidence="14" id="KW-1133">Transmembrane helix</keyword>
<keyword evidence="9" id="KW-0503">Monooxygenase</keyword>
<keyword evidence="8 12" id="KW-0408">Iron</keyword>
<dbReference type="SUPFAM" id="SSF57997">
    <property type="entry name" value="Tropomyosin"/>
    <property type="match status" value="1"/>
</dbReference>
<accession>E9HHX3</accession>
<dbReference type="AlphaFoldDB" id="E9HHX3"/>
<dbReference type="Gene3D" id="1.20.5.340">
    <property type="match status" value="1"/>
</dbReference>
<dbReference type="Pfam" id="PF00067">
    <property type="entry name" value="p450"/>
    <property type="match status" value="1"/>
</dbReference>
<comment type="cofactor">
    <cofactor evidence="1 12">
        <name>heme</name>
        <dbReference type="ChEBI" id="CHEBI:30413"/>
    </cofactor>
</comment>
<evidence type="ECO:0000256" key="4">
    <source>
        <dbReference type="ARBA" id="ARBA00010617"/>
    </source>
</evidence>
<dbReference type="GO" id="GO:0005506">
    <property type="term" value="F:iron ion binding"/>
    <property type="evidence" value="ECO:0007669"/>
    <property type="project" value="InterPro"/>
</dbReference>
<organism evidence="16 17">
    <name type="scientific">Daphnia pulex</name>
    <name type="common">Water flea</name>
    <dbReference type="NCBI Taxonomy" id="6669"/>
    <lineage>
        <taxon>Eukaryota</taxon>
        <taxon>Metazoa</taxon>
        <taxon>Ecdysozoa</taxon>
        <taxon>Arthropoda</taxon>
        <taxon>Crustacea</taxon>
        <taxon>Branchiopoda</taxon>
        <taxon>Diplostraca</taxon>
        <taxon>Cladocera</taxon>
        <taxon>Anomopoda</taxon>
        <taxon>Daphniidae</taxon>
        <taxon>Daphnia</taxon>
    </lineage>
</organism>
<evidence type="ECO:0000256" key="10">
    <source>
        <dbReference type="ARBA" id="ARBA00023119"/>
    </source>
</evidence>
<evidence type="ECO:0000313" key="16">
    <source>
        <dbReference type="EMBL" id="EFX68624.1"/>
    </source>
</evidence>
<evidence type="ECO:0000259" key="15">
    <source>
        <dbReference type="SMART" id="SM00038"/>
    </source>
</evidence>
<proteinExistence type="inferred from homology"/>
<dbReference type="InterPro" id="IPR002401">
    <property type="entry name" value="Cyt_P450_E_grp-I"/>
</dbReference>
<dbReference type="PRINTS" id="PR00385">
    <property type="entry name" value="P450"/>
</dbReference>
<dbReference type="OMA" id="HEINEAN"/>
<dbReference type="InterPro" id="IPR017972">
    <property type="entry name" value="Cyt_P450_CS"/>
</dbReference>
<dbReference type="GO" id="GO:0005789">
    <property type="term" value="C:endoplasmic reticulum membrane"/>
    <property type="evidence" value="ECO:0007669"/>
    <property type="project" value="UniProtKB-SubCell"/>
</dbReference>
<dbReference type="InParanoid" id="E9HHX3"/>
<feature type="domain" description="Fibrillar collagen NC1" evidence="15">
    <location>
        <begin position="165"/>
        <end position="328"/>
    </location>
</feature>
<dbReference type="STRING" id="6669.E9HHX3"/>
<dbReference type="Pfam" id="PF01410">
    <property type="entry name" value="COLFI"/>
    <property type="match status" value="1"/>
</dbReference>
<dbReference type="GO" id="GO:0004497">
    <property type="term" value="F:monooxygenase activity"/>
    <property type="evidence" value="ECO:0007669"/>
    <property type="project" value="UniProtKB-KW"/>
</dbReference>
<keyword evidence="14" id="KW-0812">Transmembrane</keyword>
<evidence type="ECO:0000256" key="7">
    <source>
        <dbReference type="ARBA" id="ARBA00022824"/>
    </source>
</evidence>
<name>E9HHX3_DAPPU</name>
<keyword evidence="9" id="KW-0560">Oxidoreductase</keyword>
<evidence type="ECO:0000256" key="3">
    <source>
        <dbReference type="ARBA" id="ARBA00004613"/>
    </source>
</evidence>
<gene>
    <name evidence="16" type="ORF">DAPPUDRAFT_329890</name>
</gene>
<dbReference type="eggNOG" id="KOG0157">
    <property type="taxonomic scope" value="Eukaryota"/>
</dbReference>
<dbReference type="KEGG" id="dpx:DAPPUDRAFT_329890"/>
<keyword evidence="5" id="KW-0964">Secreted</keyword>
<dbReference type="PANTHER" id="PTHR24291">
    <property type="entry name" value="CYTOCHROME P450 FAMILY 4"/>
    <property type="match status" value="1"/>
</dbReference>
<dbReference type="SUPFAM" id="SSF48264">
    <property type="entry name" value="Cytochrome P450"/>
    <property type="match status" value="1"/>
</dbReference>
<comment type="similarity">
    <text evidence="4">Belongs to the cytochrome P450 family.</text>
</comment>
<dbReference type="GO" id="GO:0016705">
    <property type="term" value="F:oxidoreductase activity, acting on paired donors, with incorporation or reduction of molecular oxygen"/>
    <property type="evidence" value="ECO:0007669"/>
    <property type="project" value="InterPro"/>
</dbReference>
<dbReference type="PhylomeDB" id="E9HHX3"/>
<keyword evidence="11 14" id="KW-0472">Membrane</keyword>
<feature type="transmembrane region" description="Helical" evidence="14">
    <location>
        <begin position="7"/>
        <end position="28"/>
    </location>
</feature>
<dbReference type="InterPro" id="IPR050196">
    <property type="entry name" value="Cytochrome_P450_Monoox"/>
</dbReference>
<dbReference type="InterPro" id="IPR036396">
    <property type="entry name" value="Cyt_P450_sf"/>
</dbReference>
<dbReference type="PRINTS" id="PR00463">
    <property type="entry name" value="EP450I"/>
</dbReference>
<feature type="binding site" description="axial binding residue" evidence="12">
    <location>
        <position position="803"/>
    </location>
    <ligand>
        <name>heme</name>
        <dbReference type="ChEBI" id="CHEBI:30413"/>
    </ligand>
    <ligandPart>
        <name>Fe</name>
        <dbReference type="ChEBI" id="CHEBI:18248"/>
    </ligandPart>
</feature>
<dbReference type="GO" id="GO:0005581">
    <property type="term" value="C:collagen trimer"/>
    <property type="evidence" value="ECO:0007669"/>
    <property type="project" value="UniProtKB-KW"/>
</dbReference>
<keyword evidence="17" id="KW-1185">Reference proteome</keyword>
<dbReference type="GO" id="GO:0005201">
    <property type="term" value="F:extracellular matrix structural constituent"/>
    <property type="evidence" value="ECO:0007669"/>
    <property type="project" value="InterPro"/>
</dbReference>
<dbReference type="NCBIfam" id="NF040941">
    <property type="entry name" value="GGGWT_bact"/>
    <property type="match status" value="1"/>
</dbReference>
<evidence type="ECO:0000256" key="8">
    <source>
        <dbReference type="ARBA" id="ARBA00023004"/>
    </source>
</evidence>
<dbReference type="Gene3D" id="1.10.630.10">
    <property type="entry name" value="Cytochrome P450"/>
    <property type="match status" value="1"/>
</dbReference>
<keyword evidence="12" id="KW-0479">Metal-binding</keyword>
<evidence type="ECO:0000256" key="11">
    <source>
        <dbReference type="ARBA" id="ARBA00023136"/>
    </source>
</evidence>
<keyword evidence="10" id="KW-0176">Collagen</keyword>
<protein>
    <recommendedName>
        <fullName evidence="15">Fibrillar collagen NC1 domain-containing protein</fullName>
    </recommendedName>
</protein>
<keyword evidence="6 12" id="KW-0349">Heme</keyword>
<keyword evidence="7" id="KW-0256">Endoplasmic reticulum</keyword>
<dbReference type="InterPro" id="IPR001128">
    <property type="entry name" value="Cyt_P450"/>
</dbReference>
<evidence type="ECO:0000256" key="12">
    <source>
        <dbReference type="PIRSR" id="PIRSR602401-1"/>
    </source>
</evidence>
<evidence type="ECO:0000256" key="2">
    <source>
        <dbReference type="ARBA" id="ARBA00004586"/>
    </source>
</evidence>
<dbReference type="SMART" id="SM00038">
    <property type="entry name" value="COLFI"/>
    <property type="match status" value="1"/>
</dbReference>
<keyword evidence="13" id="KW-0175">Coiled coil</keyword>
<evidence type="ECO:0000256" key="13">
    <source>
        <dbReference type="SAM" id="Coils"/>
    </source>
</evidence>
<dbReference type="HOGENOM" id="CLU_332406_0_0_1"/>
<dbReference type="GO" id="GO:0005576">
    <property type="term" value="C:extracellular region"/>
    <property type="evidence" value="ECO:0007669"/>
    <property type="project" value="UniProtKB-SubCell"/>
</dbReference>
<evidence type="ECO:0000256" key="5">
    <source>
        <dbReference type="ARBA" id="ARBA00022525"/>
    </source>
</evidence>
<dbReference type="PANTHER" id="PTHR24291:SF189">
    <property type="entry name" value="CYTOCHROME P450 4C3-RELATED"/>
    <property type="match status" value="1"/>
</dbReference>
<dbReference type="OrthoDB" id="1470350at2759"/>
<evidence type="ECO:0000256" key="14">
    <source>
        <dbReference type="SAM" id="Phobius"/>
    </source>
</evidence>
<sequence>MDLFYNIYLCYLLVFVSSLKLTAGLSLYEKVQLLETNYDEIKGNLECKILNLETKVSTLEEKITELVEKVELQGSKITAQESKITAHESKITAQGSKITAQESKITTHESRITAQESQITAQESKITAQGSKITAQGSKITAQESKITAQDSLITVLKNQLENATKSVPNSVVIDRQQVGNSNPIYRTCHEINEANPSLDSGIHWIDPDGKGIGDDAIAVYCNMTSGSTSIFHDLTDIKTDVGHCAERGCYSRKINYNVTNRQIAALIGLSFECHQSITYDCIGAPLQFNGVDFSCAELIKIVLNFTNAVNDKNNSLLRTSYGGTLGYLVLSRVLSFFLVKSQITWANYVCRADVYWFVDRIRSRFVRLINALPGPDALPFLGNFMDLNVDHDEYLKIVHFDWIKKYGAIYRLWLGHPAVLISSPEFMEPILTSQKLISKAVEYRYLNPWLGNCMFLTTGSRWRNRRRLLTPAFHFQILNSFVDVFNEKSADCAREFTKAIEAHGDENEIDIFPMMTQCALDIICETSMGRQTRNETEKAIYVKNLHRIGQIVMERGIRPWLAFDWIYKLSSLGRENQRCVKALHTFTNQVIRDRREILKRKANCHTDMPKSSLYNNNNVIFQDTQEFHPKERLAFLDLLIKASETNADFSDDDIREEVDTVMFAGHDTTASAMSFFLHCIAKYPEHQQLVLQEVDAVFGDSDRDCSVQDAAELKYLECCIKETLRLYPSVPAIMRCLTEDIEIGGYKLPSGTSVALMIHGMHHSPEVFPDPETFDPKRFLPENSIGRHPYAFVPFSAGPRNCIGQKYGMLEIKVVLANLMRRFRFSVSDPSAPLIIPSSEVVLKPKHGIPLILSKRSFGE</sequence>
<feature type="coiled-coil region" evidence="13">
    <location>
        <begin position="42"/>
        <end position="69"/>
    </location>
</feature>
<evidence type="ECO:0000256" key="6">
    <source>
        <dbReference type="ARBA" id="ARBA00022617"/>
    </source>
</evidence>
<evidence type="ECO:0000313" key="17">
    <source>
        <dbReference type="Proteomes" id="UP000000305"/>
    </source>
</evidence>
<dbReference type="EMBL" id="GL732651">
    <property type="protein sequence ID" value="EFX68624.1"/>
    <property type="molecule type" value="Genomic_DNA"/>
</dbReference>
<dbReference type="PROSITE" id="PS00086">
    <property type="entry name" value="CYTOCHROME_P450"/>
    <property type="match status" value="1"/>
</dbReference>
<dbReference type="GO" id="GO:0020037">
    <property type="term" value="F:heme binding"/>
    <property type="evidence" value="ECO:0007669"/>
    <property type="project" value="InterPro"/>
</dbReference>
<dbReference type="Gene3D" id="2.60.120.1000">
    <property type="match status" value="1"/>
</dbReference>
<evidence type="ECO:0000256" key="9">
    <source>
        <dbReference type="ARBA" id="ARBA00023033"/>
    </source>
</evidence>
<dbReference type="InterPro" id="IPR000885">
    <property type="entry name" value="Fib_collagen_C"/>
</dbReference>